<dbReference type="GO" id="GO:0005829">
    <property type="term" value="C:cytosol"/>
    <property type="evidence" value="ECO:0007669"/>
    <property type="project" value="TreeGrafter"/>
</dbReference>
<dbReference type="Pfam" id="PF02576">
    <property type="entry name" value="RimP_N"/>
    <property type="match status" value="1"/>
</dbReference>
<evidence type="ECO:0000256" key="2">
    <source>
        <dbReference type="ARBA" id="ARBA00022517"/>
    </source>
</evidence>
<dbReference type="Gene3D" id="2.30.30.180">
    <property type="entry name" value="Ribosome maturation factor RimP, C-terminal domain"/>
    <property type="match status" value="1"/>
</dbReference>
<gene>
    <name evidence="3" type="primary">rimP</name>
    <name evidence="6" type="ORF">SAMN04488028_102150</name>
</gene>
<dbReference type="GO" id="GO:0006412">
    <property type="term" value="P:translation"/>
    <property type="evidence" value="ECO:0007669"/>
    <property type="project" value="TreeGrafter"/>
</dbReference>
<name>A0A1M6N8H8_REIAG</name>
<dbReference type="STRING" id="156994.SAMN04488028_102150"/>
<comment type="function">
    <text evidence="3">Required for maturation of 30S ribosomal subunits.</text>
</comment>
<dbReference type="Gene3D" id="3.30.300.70">
    <property type="entry name" value="RimP-like superfamily, N-terminal"/>
    <property type="match status" value="1"/>
</dbReference>
<dbReference type="InterPro" id="IPR003728">
    <property type="entry name" value="Ribosome_maturation_RimP"/>
</dbReference>
<dbReference type="RefSeq" id="WP_073120910.1">
    <property type="nucleotide sequence ID" value="NZ_FRAA01000002.1"/>
</dbReference>
<comment type="subcellular location">
    <subcellularLocation>
        <location evidence="3">Cytoplasm</location>
    </subcellularLocation>
</comment>
<dbReference type="InterPro" id="IPR028989">
    <property type="entry name" value="RimP_N"/>
</dbReference>
<evidence type="ECO:0000256" key="3">
    <source>
        <dbReference type="HAMAP-Rule" id="MF_01077"/>
    </source>
</evidence>
<evidence type="ECO:0000313" key="7">
    <source>
        <dbReference type="Proteomes" id="UP000184474"/>
    </source>
</evidence>
<dbReference type="InterPro" id="IPR036847">
    <property type="entry name" value="RimP_C_sf"/>
</dbReference>
<reference evidence="7" key="1">
    <citation type="submission" date="2016-11" db="EMBL/GenBank/DDBJ databases">
        <authorList>
            <person name="Varghese N."/>
            <person name="Submissions S."/>
        </authorList>
    </citation>
    <scope>NUCLEOTIDE SEQUENCE [LARGE SCALE GENOMIC DNA]</scope>
    <source>
        <strain evidence="7">DSM 26134</strain>
    </source>
</reference>
<keyword evidence="2 3" id="KW-0690">Ribosome biogenesis</keyword>
<comment type="similarity">
    <text evidence="3">Belongs to the RimP family.</text>
</comment>
<dbReference type="CDD" id="cd01734">
    <property type="entry name" value="YlxS_C"/>
    <property type="match status" value="1"/>
</dbReference>
<dbReference type="PANTHER" id="PTHR33867">
    <property type="entry name" value="RIBOSOME MATURATION FACTOR RIMP"/>
    <property type="match status" value="1"/>
</dbReference>
<dbReference type="Proteomes" id="UP000184474">
    <property type="component" value="Unassembled WGS sequence"/>
</dbReference>
<feature type="domain" description="Ribosome maturation factor RimP C-terminal" evidence="5">
    <location>
        <begin position="87"/>
        <end position="155"/>
    </location>
</feature>
<dbReference type="InterPro" id="IPR035956">
    <property type="entry name" value="RimP_N_sf"/>
</dbReference>
<keyword evidence="1 3" id="KW-0963">Cytoplasm</keyword>
<dbReference type="EMBL" id="FRAA01000002">
    <property type="protein sequence ID" value="SHJ92035.1"/>
    <property type="molecule type" value="Genomic_DNA"/>
</dbReference>
<evidence type="ECO:0000259" key="4">
    <source>
        <dbReference type="Pfam" id="PF02576"/>
    </source>
</evidence>
<dbReference type="AlphaFoldDB" id="A0A1M6N8H8"/>
<proteinExistence type="inferred from homology"/>
<accession>A0A1M6N8H8</accession>
<feature type="domain" description="Ribosome maturation factor RimP N-terminal" evidence="4">
    <location>
        <begin position="20"/>
        <end position="84"/>
    </location>
</feature>
<dbReference type="HAMAP" id="MF_01077">
    <property type="entry name" value="RimP"/>
    <property type="match status" value="1"/>
</dbReference>
<dbReference type="InterPro" id="IPR028998">
    <property type="entry name" value="RimP_C"/>
</dbReference>
<dbReference type="Pfam" id="PF17384">
    <property type="entry name" value="DUF150_C"/>
    <property type="match status" value="1"/>
</dbReference>
<dbReference type="SUPFAM" id="SSF75420">
    <property type="entry name" value="YhbC-like, N-terminal domain"/>
    <property type="match status" value="1"/>
</dbReference>
<dbReference type="SUPFAM" id="SSF74942">
    <property type="entry name" value="YhbC-like, C-terminal domain"/>
    <property type="match status" value="1"/>
</dbReference>
<evidence type="ECO:0000256" key="1">
    <source>
        <dbReference type="ARBA" id="ARBA00022490"/>
    </source>
</evidence>
<dbReference type="PANTHER" id="PTHR33867:SF1">
    <property type="entry name" value="RIBOSOME MATURATION FACTOR RIMP"/>
    <property type="match status" value="1"/>
</dbReference>
<protein>
    <recommendedName>
        <fullName evidence="3">Ribosome maturation factor RimP</fullName>
    </recommendedName>
</protein>
<evidence type="ECO:0000259" key="5">
    <source>
        <dbReference type="Pfam" id="PF17384"/>
    </source>
</evidence>
<dbReference type="GO" id="GO:0000028">
    <property type="term" value="P:ribosomal small subunit assembly"/>
    <property type="evidence" value="ECO:0007669"/>
    <property type="project" value="TreeGrafter"/>
</dbReference>
<evidence type="ECO:0000313" key="6">
    <source>
        <dbReference type="EMBL" id="SHJ92035.1"/>
    </source>
</evidence>
<sequence>MDEAVKHIEGWAQECIADQKDLFIVDIIKKGSSAVGKVIILIDGDQGVPIEVCAKISRTISRRIDEELDLQDPLTMEVSSPGLDHPLKMHRQYVKNIGKSVRVNLNDQSQVEGELTEVSEDAITLVVTTDKKKKVVENREIKFSEISKTIVLVSFK</sequence>
<organism evidence="6 7">
    <name type="scientific">Reichenbachiella agariperforans</name>
    <dbReference type="NCBI Taxonomy" id="156994"/>
    <lineage>
        <taxon>Bacteria</taxon>
        <taxon>Pseudomonadati</taxon>
        <taxon>Bacteroidota</taxon>
        <taxon>Cytophagia</taxon>
        <taxon>Cytophagales</taxon>
        <taxon>Reichenbachiellaceae</taxon>
        <taxon>Reichenbachiella</taxon>
    </lineage>
</organism>
<keyword evidence="7" id="KW-1185">Reference proteome</keyword>